<dbReference type="CDD" id="cd00483">
    <property type="entry name" value="HPPK"/>
    <property type="match status" value="1"/>
</dbReference>
<evidence type="ECO:0000256" key="3">
    <source>
        <dbReference type="ARBA" id="ARBA00013253"/>
    </source>
</evidence>
<evidence type="ECO:0000256" key="5">
    <source>
        <dbReference type="ARBA" id="ARBA00022741"/>
    </source>
</evidence>
<keyword evidence="5" id="KW-0547">Nucleotide-binding</keyword>
<dbReference type="GeneID" id="58052117"/>
<keyword evidence="4" id="KW-0808">Transferase</keyword>
<dbReference type="PANTHER" id="PTHR43071:SF1">
    <property type="entry name" value="2-AMINO-4-HYDROXY-6-HYDROXYMETHYLDIHYDROPTERIDINE PYROPHOSPHOKINASE"/>
    <property type="match status" value="1"/>
</dbReference>
<feature type="domain" description="7,8-dihydro-6-hydroxymethylpterin-pyrophosphokinase" evidence="9">
    <location>
        <begin position="88"/>
        <end position="99"/>
    </location>
</feature>
<sequence length="159" mass="18081">MVKAFLGLGSNIGEREAQLDEAIKILNNFEGIKVTQVSDIYETEPVGYTEQPNFLNLCVEIETTLAPRELLSCCLETEQQLHRVRVVRWGPRTLDVDILLYGNQIIEEENLTVPHPRMNERSFVLIPLNDIASNQIEPRSNQTIGNLVTADDTVKKYKK</sequence>
<evidence type="ECO:0000256" key="4">
    <source>
        <dbReference type="ARBA" id="ARBA00022679"/>
    </source>
</evidence>
<keyword evidence="6" id="KW-0418">Kinase</keyword>
<organism evidence="10 11">
    <name type="scientific">Staphylococcus caprae</name>
    <dbReference type="NCBI Taxonomy" id="29380"/>
    <lineage>
        <taxon>Bacteria</taxon>
        <taxon>Bacillati</taxon>
        <taxon>Bacillota</taxon>
        <taxon>Bacilli</taxon>
        <taxon>Bacillales</taxon>
        <taxon>Staphylococcaceae</taxon>
        <taxon>Staphylococcus</taxon>
    </lineage>
</organism>
<comment type="catalytic activity">
    <reaction evidence="1">
        <text>6-hydroxymethyl-7,8-dihydropterin + ATP = (7,8-dihydropterin-6-yl)methyl diphosphate + AMP + H(+)</text>
        <dbReference type="Rhea" id="RHEA:11412"/>
        <dbReference type="ChEBI" id="CHEBI:15378"/>
        <dbReference type="ChEBI" id="CHEBI:30616"/>
        <dbReference type="ChEBI" id="CHEBI:44841"/>
        <dbReference type="ChEBI" id="CHEBI:72950"/>
        <dbReference type="ChEBI" id="CHEBI:456215"/>
        <dbReference type="EC" id="2.7.6.3"/>
    </reaction>
</comment>
<dbReference type="InterPro" id="IPR000550">
    <property type="entry name" value="Hppk"/>
</dbReference>
<proteinExistence type="predicted"/>
<dbReference type="NCBIfam" id="TIGR01498">
    <property type="entry name" value="folK"/>
    <property type="match status" value="1"/>
</dbReference>
<protein>
    <recommendedName>
        <fullName evidence="3">2-amino-4-hydroxy-6-hydroxymethyldihydropteridine diphosphokinase</fullName>
        <ecNumber evidence="3">2.7.6.3</ecNumber>
    </recommendedName>
</protein>
<reference evidence="10 11" key="1">
    <citation type="submission" date="2018-05" db="EMBL/GenBank/DDBJ databases">
        <title>Complete genome sequencing of three human clinical isolates of Staphylococcus caprae reveals virulence factors similar to those of S. epidermidis and S. capitis.</title>
        <authorList>
            <person name="Watanabe S."/>
            <person name="Cui L."/>
        </authorList>
    </citation>
    <scope>NUCLEOTIDE SEQUENCE [LARGE SCALE GENOMIC DNA]</scope>
    <source>
        <strain evidence="10 11">JMUB590</strain>
    </source>
</reference>
<name>A0ABM7FZ42_9STAP</name>
<keyword evidence="7" id="KW-0067">ATP-binding</keyword>
<evidence type="ECO:0000256" key="1">
    <source>
        <dbReference type="ARBA" id="ARBA00000198"/>
    </source>
</evidence>
<dbReference type="SUPFAM" id="SSF55083">
    <property type="entry name" value="6-hydroxymethyl-7,8-dihydropterin pyrophosphokinase, HPPK"/>
    <property type="match status" value="1"/>
</dbReference>
<evidence type="ECO:0000256" key="6">
    <source>
        <dbReference type="ARBA" id="ARBA00022777"/>
    </source>
</evidence>
<evidence type="ECO:0000259" key="9">
    <source>
        <dbReference type="PROSITE" id="PS00794"/>
    </source>
</evidence>
<dbReference type="Pfam" id="PF01288">
    <property type="entry name" value="HPPK"/>
    <property type="match status" value="1"/>
</dbReference>
<evidence type="ECO:0000313" key="11">
    <source>
        <dbReference type="Proteomes" id="UP000274772"/>
    </source>
</evidence>
<comment type="pathway">
    <text evidence="2">Cofactor biosynthesis; tetrahydrofolate biosynthesis; 2-amino-4-hydroxy-6-hydroxymethyl-7,8-dihydropteridine diphosphate from 7,8-dihydroneopterin triphosphate: step 4/4.</text>
</comment>
<keyword evidence="8" id="KW-0289">Folate biosynthesis</keyword>
<dbReference type="EMBL" id="AP018586">
    <property type="protein sequence ID" value="BBD93431.1"/>
    <property type="molecule type" value="Genomic_DNA"/>
</dbReference>
<evidence type="ECO:0000256" key="8">
    <source>
        <dbReference type="ARBA" id="ARBA00022909"/>
    </source>
</evidence>
<accession>A0ABM7FZ42</accession>
<dbReference type="PROSITE" id="PS00794">
    <property type="entry name" value="HPPK"/>
    <property type="match status" value="1"/>
</dbReference>
<keyword evidence="11" id="KW-1185">Reference proteome</keyword>
<evidence type="ECO:0000256" key="2">
    <source>
        <dbReference type="ARBA" id="ARBA00005051"/>
    </source>
</evidence>
<evidence type="ECO:0000313" key="10">
    <source>
        <dbReference type="EMBL" id="BBD93431.1"/>
    </source>
</evidence>
<dbReference type="PANTHER" id="PTHR43071">
    <property type="entry name" value="2-AMINO-4-HYDROXY-6-HYDROXYMETHYLDIHYDROPTERIDINE PYROPHOSPHOKINASE"/>
    <property type="match status" value="1"/>
</dbReference>
<dbReference type="InterPro" id="IPR035907">
    <property type="entry name" value="Hppk_sf"/>
</dbReference>
<dbReference type="Gene3D" id="3.30.70.560">
    <property type="entry name" value="7,8-Dihydro-6-hydroxymethylpterin-pyrophosphokinase HPPK"/>
    <property type="match status" value="1"/>
</dbReference>
<dbReference type="EC" id="2.7.6.3" evidence="3"/>
<dbReference type="Proteomes" id="UP000274772">
    <property type="component" value="Chromosome"/>
</dbReference>
<dbReference type="RefSeq" id="WP_002445681.1">
    <property type="nucleotide sequence ID" value="NZ_AP018585.1"/>
</dbReference>
<gene>
    <name evidence="10" type="primary">folK</name>
    <name evidence="10" type="ORF">JMUB590_2390</name>
</gene>
<evidence type="ECO:0000256" key="7">
    <source>
        <dbReference type="ARBA" id="ARBA00022840"/>
    </source>
</evidence>